<dbReference type="EMBL" id="JAUKTV010000001">
    <property type="protein sequence ID" value="KAK0748423.1"/>
    <property type="molecule type" value="Genomic_DNA"/>
</dbReference>
<reference evidence="2" key="1">
    <citation type="submission" date="2023-06" db="EMBL/GenBank/DDBJ databases">
        <title>Genome-scale phylogeny and comparative genomics of the fungal order Sordariales.</title>
        <authorList>
            <consortium name="Lawrence Berkeley National Laboratory"/>
            <person name="Hensen N."/>
            <person name="Bonometti L."/>
            <person name="Westerberg I."/>
            <person name="Brannstrom I.O."/>
            <person name="Guillou S."/>
            <person name="Cros-Aarteil S."/>
            <person name="Calhoun S."/>
            <person name="Haridas S."/>
            <person name="Kuo A."/>
            <person name="Mondo S."/>
            <person name="Pangilinan J."/>
            <person name="Riley R."/>
            <person name="Labutti K."/>
            <person name="Andreopoulos B."/>
            <person name="Lipzen A."/>
            <person name="Chen C."/>
            <person name="Yanf M."/>
            <person name="Daum C."/>
            <person name="Ng V."/>
            <person name="Clum A."/>
            <person name="Steindorff A."/>
            <person name="Ohm R."/>
            <person name="Martin F."/>
            <person name="Silar P."/>
            <person name="Natvig D."/>
            <person name="Lalanne C."/>
            <person name="Gautier V."/>
            <person name="Ament-Velasquez S.L."/>
            <person name="Kruys A."/>
            <person name="Hutchinson M.I."/>
            <person name="Powell A.J."/>
            <person name="Barry K."/>
            <person name="Miller A.N."/>
            <person name="Grigoriev I.V."/>
            <person name="Debuchy R."/>
            <person name="Gladieux P."/>
            <person name="Thoren M.H."/>
            <person name="Johannesson H."/>
        </authorList>
    </citation>
    <scope>NUCLEOTIDE SEQUENCE</scope>
    <source>
        <strain evidence="2">CBS 540.89</strain>
    </source>
</reference>
<dbReference type="AlphaFoldDB" id="A0AA40K728"/>
<keyword evidence="1" id="KW-0732">Signal</keyword>
<dbReference type="Proteomes" id="UP001172159">
    <property type="component" value="Unassembled WGS sequence"/>
</dbReference>
<proteinExistence type="predicted"/>
<evidence type="ECO:0008006" key="4">
    <source>
        <dbReference type="Google" id="ProtNLM"/>
    </source>
</evidence>
<protein>
    <recommendedName>
        <fullName evidence="4">Secreted protein</fullName>
    </recommendedName>
</protein>
<sequence length="84" mass="9303">MRTTSSPSPLSLPLAALLLKDFPTTAQQCGSLADGFDAPVKYLTASTCCGNGRRRTNTDVEGNTTDEEKSSRRELGERWLRWLR</sequence>
<gene>
    <name evidence="2" type="ORF">B0T21DRAFT_406942</name>
</gene>
<feature type="chain" id="PRO_5041229797" description="Secreted protein" evidence="1">
    <location>
        <begin position="27"/>
        <end position="84"/>
    </location>
</feature>
<comment type="caution">
    <text evidence="2">The sequence shown here is derived from an EMBL/GenBank/DDBJ whole genome shotgun (WGS) entry which is preliminary data.</text>
</comment>
<evidence type="ECO:0000256" key="1">
    <source>
        <dbReference type="SAM" id="SignalP"/>
    </source>
</evidence>
<accession>A0AA40K728</accession>
<keyword evidence="3" id="KW-1185">Reference proteome</keyword>
<evidence type="ECO:0000313" key="3">
    <source>
        <dbReference type="Proteomes" id="UP001172159"/>
    </source>
</evidence>
<feature type="signal peptide" evidence="1">
    <location>
        <begin position="1"/>
        <end position="26"/>
    </location>
</feature>
<organism evidence="2 3">
    <name type="scientific">Apiosordaria backusii</name>
    <dbReference type="NCBI Taxonomy" id="314023"/>
    <lineage>
        <taxon>Eukaryota</taxon>
        <taxon>Fungi</taxon>
        <taxon>Dikarya</taxon>
        <taxon>Ascomycota</taxon>
        <taxon>Pezizomycotina</taxon>
        <taxon>Sordariomycetes</taxon>
        <taxon>Sordariomycetidae</taxon>
        <taxon>Sordariales</taxon>
        <taxon>Lasiosphaeriaceae</taxon>
        <taxon>Apiosordaria</taxon>
    </lineage>
</organism>
<name>A0AA40K728_9PEZI</name>
<evidence type="ECO:0000313" key="2">
    <source>
        <dbReference type="EMBL" id="KAK0748423.1"/>
    </source>
</evidence>